<comment type="caution">
    <text evidence="1">The sequence shown here is derived from an EMBL/GenBank/DDBJ whole genome shotgun (WGS) entry which is preliminary data.</text>
</comment>
<dbReference type="InterPro" id="IPR013958">
    <property type="entry name" value="DASH_Dad1"/>
</dbReference>
<gene>
    <name evidence="1" type="ORF">DIURU_004044</name>
</gene>
<protein>
    <submittedName>
        <fullName evidence="1">Uncharacterized protein</fullName>
    </submittedName>
</protein>
<dbReference type="Pfam" id="PF08649">
    <property type="entry name" value="DASH_Dad1"/>
    <property type="match status" value="1"/>
</dbReference>
<evidence type="ECO:0000313" key="1">
    <source>
        <dbReference type="EMBL" id="KAA8899787.1"/>
    </source>
</evidence>
<reference evidence="1 2" key="1">
    <citation type="submission" date="2019-07" db="EMBL/GenBank/DDBJ databases">
        <title>Genome assembly of two rare yeast pathogens: Diutina rugosa and Trichomonascus ciferrii.</title>
        <authorList>
            <person name="Mixao V."/>
            <person name="Saus E."/>
            <person name="Hansen A."/>
            <person name="Lass-Flor C."/>
            <person name="Gabaldon T."/>
        </authorList>
    </citation>
    <scope>NUCLEOTIDE SEQUENCE [LARGE SCALE GENOMIC DNA]</scope>
    <source>
        <strain evidence="1 2">CBS 613</strain>
    </source>
</reference>
<dbReference type="GO" id="GO:0042729">
    <property type="term" value="C:DASH complex"/>
    <property type="evidence" value="ECO:0007669"/>
    <property type="project" value="InterPro"/>
</dbReference>
<evidence type="ECO:0000313" key="2">
    <source>
        <dbReference type="Proteomes" id="UP000449547"/>
    </source>
</evidence>
<name>A0A642UMT8_DIURU</name>
<dbReference type="EMBL" id="SWFT01000120">
    <property type="protein sequence ID" value="KAA8899787.1"/>
    <property type="molecule type" value="Genomic_DNA"/>
</dbReference>
<dbReference type="GeneID" id="54782695"/>
<dbReference type="Proteomes" id="UP000449547">
    <property type="component" value="Unassembled WGS sequence"/>
</dbReference>
<sequence>MSDDAASASASPEFVRCRQLLLDEIATLMDRVGVKMAQLDRHLRDGADVGAQFDDPSQFWQHFYRDHANETENNPKDG</sequence>
<dbReference type="AlphaFoldDB" id="A0A642UMT8"/>
<accession>A0A642UMT8</accession>
<dbReference type="RefSeq" id="XP_034011065.1">
    <property type="nucleotide sequence ID" value="XM_034156874.1"/>
</dbReference>
<dbReference type="GO" id="GO:0072686">
    <property type="term" value="C:mitotic spindle"/>
    <property type="evidence" value="ECO:0007669"/>
    <property type="project" value="InterPro"/>
</dbReference>
<dbReference type="VEuPathDB" id="FungiDB:DIURU_004044"/>
<organism evidence="1 2">
    <name type="scientific">Diutina rugosa</name>
    <name type="common">Yeast</name>
    <name type="synonym">Candida rugosa</name>
    <dbReference type="NCBI Taxonomy" id="5481"/>
    <lineage>
        <taxon>Eukaryota</taxon>
        <taxon>Fungi</taxon>
        <taxon>Dikarya</taxon>
        <taxon>Ascomycota</taxon>
        <taxon>Saccharomycotina</taxon>
        <taxon>Pichiomycetes</taxon>
        <taxon>Debaryomycetaceae</taxon>
        <taxon>Diutina</taxon>
    </lineage>
</organism>
<proteinExistence type="predicted"/>
<keyword evidence="2" id="KW-1185">Reference proteome</keyword>